<dbReference type="GO" id="GO:0016787">
    <property type="term" value="F:hydrolase activity"/>
    <property type="evidence" value="ECO:0007669"/>
    <property type="project" value="UniProtKB-KW"/>
</dbReference>
<dbReference type="PANTHER" id="PTHR46623">
    <property type="entry name" value="CARBOXYMETHYLENEBUTENOLIDASE-RELATED"/>
    <property type="match status" value="1"/>
</dbReference>
<dbReference type="Pfam" id="PF01738">
    <property type="entry name" value="DLH"/>
    <property type="match status" value="1"/>
</dbReference>
<protein>
    <submittedName>
        <fullName evidence="3">Dienelactone hydrolase family protein</fullName>
    </submittedName>
</protein>
<organism evidence="3 4">
    <name type="scientific">[Mycobacterium] fortunisiensis</name>
    <dbReference type="NCBI Taxonomy" id="2600579"/>
    <lineage>
        <taxon>Bacteria</taxon>
        <taxon>Bacillati</taxon>
        <taxon>Actinomycetota</taxon>
        <taxon>Actinomycetes</taxon>
        <taxon>Mycobacteriales</taxon>
        <taxon>Mycobacteriaceae</taxon>
        <taxon>Mycolicibacterium</taxon>
    </lineage>
</organism>
<feature type="compositionally biased region" description="Low complexity" evidence="1">
    <location>
        <begin position="56"/>
        <end position="79"/>
    </location>
</feature>
<dbReference type="InterPro" id="IPR051049">
    <property type="entry name" value="Dienelactone_hydrolase-like"/>
</dbReference>
<dbReference type="InterPro" id="IPR002925">
    <property type="entry name" value="Dienelactn_hydro"/>
</dbReference>
<keyword evidence="4" id="KW-1185">Reference proteome</keyword>
<accession>A0ABS6KNL4</accession>
<dbReference type="EMBL" id="VOMB01000019">
    <property type="protein sequence ID" value="MBU9765222.1"/>
    <property type="molecule type" value="Genomic_DNA"/>
</dbReference>
<evidence type="ECO:0000259" key="2">
    <source>
        <dbReference type="Pfam" id="PF01738"/>
    </source>
</evidence>
<dbReference type="PANTHER" id="PTHR46623:SF6">
    <property type="entry name" value="ALPHA_BETA-HYDROLASES SUPERFAMILY PROTEIN"/>
    <property type="match status" value="1"/>
</dbReference>
<evidence type="ECO:0000313" key="4">
    <source>
        <dbReference type="Proteomes" id="UP000812982"/>
    </source>
</evidence>
<dbReference type="Proteomes" id="UP000812982">
    <property type="component" value="Unassembled WGS sequence"/>
</dbReference>
<feature type="region of interest" description="Disordered" evidence="1">
    <location>
        <begin position="51"/>
        <end position="79"/>
    </location>
</feature>
<evidence type="ECO:0000256" key="1">
    <source>
        <dbReference type="SAM" id="MobiDB-lite"/>
    </source>
</evidence>
<feature type="domain" description="Dienelactone hydrolase" evidence="2">
    <location>
        <begin position="98"/>
        <end position="298"/>
    </location>
</feature>
<evidence type="ECO:0000313" key="3">
    <source>
        <dbReference type="EMBL" id="MBU9765222.1"/>
    </source>
</evidence>
<proteinExistence type="predicted"/>
<dbReference type="RefSeq" id="WP_217158639.1">
    <property type="nucleotide sequence ID" value="NZ_VOMB01000019.1"/>
</dbReference>
<sequence>MTSLQRYLAEEIATDHLDGLLSRREALRRLALLGVGAPAAAALISACGEARPPAPTATRGPAPHKVSPPGAAGALPTTAVDWAGPDGRLQGAWAAAAEPKGAVLVIHENKGLTEHIRSVAGRFGGLGYSALAIDLLSPQGGTGAFADPGAATAALSRIEPAELIGNLTSGIDEIRRRAPDRRVAAVGFCMGGGLVWRLLAAGMPQLAAAVPFYGPAPDNPDFTGSAHTAVLAFYGALDQRVNATEPVVRAALQKAAMVHELVVEPDADHAFFNDTGDRFQPTAAADAWRRIQDWFARHLD</sequence>
<reference evidence="3 4" key="1">
    <citation type="journal article" date="2021" name="Sci. Rep.">
        <title>Phenotypic and genomic hallmarks of a novel, potentially pathogenic rapidly growing Mycobacterium species related to the Mycobacterium fortuitum complex.</title>
        <authorList>
            <person name="Gharbi R."/>
            <person name="Khanna V."/>
            <person name="Frigui W."/>
            <person name="Mhenni B."/>
            <person name="Brosch R."/>
            <person name="Mardassi H."/>
        </authorList>
    </citation>
    <scope>NUCLEOTIDE SEQUENCE [LARGE SCALE GENOMIC DNA]</scope>
    <source>
        <strain evidence="3 4">TNTM28</strain>
    </source>
</reference>
<name>A0ABS6KNL4_9MYCO</name>
<comment type="caution">
    <text evidence="3">The sequence shown here is derived from an EMBL/GenBank/DDBJ whole genome shotgun (WGS) entry which is preliminary data.</text>
</comment>
<keyword evidence="3" id="KW-0378">Hydrolase</keyword>
<gene>
    <name evidence="3" type="ORF">FR943_15390</name>
</gene>